<dbReference type="Gene3D" id="1.20.5.1030">
    <property type="entry name" value="Preprotein translocase secy subunit"/>
    <property type="match status" value="1"/>
</dbReference>
<dbReference type="Pfam" id="PF00584">
    <property type="entry name" value="SecE"/>
    <property type="match status" value="1"/>
</dbReference>
<evidence type="ECO:0000256" key="4">
    <source>
        <dbReference type="ARBA" id="ARBA00022692"/>
    </source>
</evidence>
<evidence type="ECO:0000313" key="10">
    <source>
        <dbReference type="EMBL" id="SCZ82079.1"/>
    </source>
</evidence>
<comment type="subcellular location">
    <subcellularLocation>
        <location evidence="9">Cell membrane</location>
        <topology evidence="9">Single-pass membrane protein</topology>
    </subcellularLocation>
    <subcellularLocation>
        <location evidence="1">Membrane</location>
    </subcellularLocation>
</comment>
<evidence type="ECO:0000256" key="6">
    <source>
        <dbReference type="ARBA" id="ARBA00022989"/>
    </source>
</evidence>
<organism evidence="10 11">
    <name type="scientific">Acidaminobacter hydrogenoformans DSM 2784</name>
    <dbReference type="NCBI Taxonomy" id="1120920"/>
    <lineage>
        <taxon>Bacteria</taxon>
        <taxon>Bacillati</taxon>
        <taxon>Bacillota</taxon>
        <taxon>Clostridia</taxon>
        <taxon>Peptostreptococcales</taxon>
        <taxon>Acidaminobacteraceae</taxon>
        <taxon>Acidaminobacter</taxon>
    </lineage>
</organism>
<dbReference type="STRING" id="1120920.SAMN03080599_03336"/>
<evidence type="ECO:0000256" key="5">
    <source>
        <dbReference type="ARBA" id="ARBA00022927"/>
    </source>
</evidence>
<dbReference type="PRINTS" id="PR01650">
    <property type="entry name" value="SECETRNLCASE"/>
</dbReference>
<dbReference type="GO" id="GO:0065002">
    <property type="term" value="P:intracellular protein transmembrane transport"/>
    <property type="evidence" value="ECO:0007669"/>
    <property type="project" value="UniProtKB-UniRule"/>
</dbReference>
<evidence type="ECO:0000313" key="11">
    <source>
        <dbReference type="Proteomes" id="UP000199208"/>
    </source>
</evidence>
<dbReference type="RefSeq" id="WP_092593506.1">
    <property type="nucleotide sequence ID" value="NZ_FMWL01000033.1"/>
</dbReference>
<keyword evidence="11" id="KW-1185">Reference proteome</keyword>
<evidence type="ECO:0000256" key="8">
    <source>
        <dbReference type="ARBA" id="ARBA00023136"/>
    </source>
</evidence>
<evidence type="ECO:0000256" key="9">
    <source>
        <dbReference type="HAMAP-Rule" id="MF_00422"/>
    </source>
</evidence>
<feature type="transmembrane region" description="Helical" evidence="9">
    <location>
        <begin position="34"/>
        <end position="55"/>
    </location>
</feature>
<dbReference type="GO" id="GO:0005886">
    <property type="term" value="C:plasma membrane"/>
    <property type="evidence" value="ECO:0007669"/>
    <property type="project" value="UniProtKB-SubCell"/>
</dbReference>
<dbReference type="GO" id="GO:0043952">
    <property type="term" value="P:protein transport by the Sec complex"/>
    <property type="evidence" value="ECO:0007669"/>
    <property type="project" value="UniProtKB-UniRule"/>
</dbReference>
<dbReference type="OrthoDB" id="9799073at2"/>
<name>A0A1G5S8Y5_9FIRM</name>
<dbReference type="NCBIfam" id="TIGR00964">
    <property type="entry name" value="secE_bact"/>
    <property type="match status" value="1"/>
</dbReference>
<keyword evidence="3 9" id="KW-1003">Cell membrane</keyword>
<dbReference type="InterPro" id="IPR001901">
    <property type="entry name" value="Translocase_SecE/Sec61-g"/>
</dbReference>
<evidence type="ECO:0000256" key="3">
    <source>
        <dbReference type="ARBA" id="ARBA00022475"/>
    </source>
</evidence>
<keyword evidence="5 9" id="KW-0653">Protein transport</keyword>
<sequence length="67" mass="7553">MTTQSNPTAKKSTSFFKGVKAELKKVNWPNRKDMVSYTTVVVVMCIMMAVFLWAVDSIFTSGLNLFL</sequence>
<dbReference type="InterPro" id="IPR005807">
    <property type="entry name" value="SecE_bac"/>
</dbReference>
<comment type="function">
    <text evidence="9">Essential subunit of the Sec protein translocation channel SecYEG. Clamps together the 2 halves of SecY. May contact the channel plug during translocation.</text>
</comment>
<protein>
    <recommendedName>
        <fullName evidence="9">Protein translocase subunit SecE</fullName>
    </recommendedName>
</protein>
<dbReference type="PANTHER" id="PTHR33910:SF1">
    <property type="entry name" value="PROTEIN TRANSLOCASE SUBUNIT SECE"/>
    <property type="match status" value="1"/>
</dbReference>
<dbReference type="Proteomes" id="UP000199208">
    <property type="component" value="Unassembled WGS sequence"/>
</dbReference>
<keyword evidence="6 9" id="KW-1133">Transmembrane helix</keyword>
<gene>
    <name evidence="9" type="primary">secE</name>
    <name evidence="10" type="ORF">SAMN03080599_03336</name>
</gene>
<dbReference type="EMBL" id="FMWL01000033">
    <property type="protein sequence ID" value="SCZ82079.1"/>
    <property type="molecule type" value="Genomic_DNA"/>
</dbReference>
<dbReference type="HAMAP" id="MF_00422">
    <property type="entry name" value="SecE"/>
    <property type="match status" value="1"/>
</dbReference>
<dbReference type="GO" id="GO:0009306">
    <property type="term" value="P:protein secretion"/>
    <property type="evidence" value="ECO:0007669"/>
    <property type="project" value="UniProtKB-UniRule"/>
</dbReference>
<dbReference type="GO" id="GO:0008320">
    <property type="term" value="F:protein transmembrane transporter activity"/>
    <property type="evidence" value="ECO:0007669"/>
    <property type="project" value="UniProtKB-UniRule"/>
</dbReference>
<evidence type="ECO:0000256" key="2">
    <source>
        <dbReference type="ARBA" id="ARBA00022448"/>
    </source>
</evidence>
<keyword evidence="7 9" id="KW-0811">Translocation</keyword>
<keyword evidence="4 9" id="KW-0812">Transmembrane</keyword>
<evidence type="ECO:0000256" key="1">
    <source>
        <dbReference type="ARBA" id="ARBA00004370"/>
    </source>
</evidence>
<dbReference type="PANTHER" id="PTHR33910">
    <property type="entry name" value="PROTEIN TRANSLOCASE SUBUNIT SECE"/>
    <property type="match status" value="1"/>
</dbReference>
<dbReference type="InterPro" id="IPR038379">
    <property type="entry name" value="SecE_sf"/>
</dbReference>
<dbReference type="GO" id="GO:0006605">
    <property type="term" value="P:protein targeting"/>
    <property type="evidence" value="ECO:0007669"/>
    <property type="project" value="UniProtKB-UniRule"/>
</dbReference>
<proteinExistence type="inferred from homology"/>
<dbReference type="AlphaFoldDB" id="A0A1G5S8Y5"/>
<comment type="subunit">
    <text evidence="9">Component of the Sec protein translocase complex. Heterotrimer consisting of SecY, SecE and SecG subunits. The heterotrimers can form oligomers, although 1 heterotrimer is thought to be able to translocate proteins. Interacts with the ribosome. Interacts with SecDF, and other proteins may be involved. Interacts with SecA.</text>
</comment>
<accession>A0A1G5S8Y5</accession>
<keyword evidence="2 9" id="KW-0813">Transport</keyword>
<reference evidence="10 11" key="1">
    <citation type="submission" date="2016-10" db="EMBL/GenBank/DDBJ databases">
        <authorList>
            <person name="de Groot N.N."/>
        </authorList>
    </citation>
    <scope>NUCLEOTIDE SEQUENCE [LARGE SCALE GENOMIC DNA]</scope>
    <source>
        <strain evidence="10 11">DSM 2784</strain>
    </source>
</reference>
<keyword evidence="8 9" id="KW-0472">Membrane</keyword>
<comment type="similarity">
    <text evidence="9">Belongs to the SecE/SEC61-gamma family.</text>
</comment>
<evidence type="ECO:0000256" key="7">
    <source>
        <dbReference type="ARBA" id="ARBA00023010"/>
    </source>
</evidence>